<keyword evidence="1" id="KW-0808">Transferase</keyword>
<dbReference type="PANTHER" id="PTHR46401:SF2">
    <property type="entry name" value="GLYCOSYLTRANSFERASE WBBK-RELATED"/>
    <property type="match status" value="1"/>
</dbReference>
<sequence>MKIGILGTRGVPNFYGGFEQFAAYLSKYLVNKGHEVWVYNSNLHPYQESTWEGVSIIHCYDLEDKIGTAGQFVYDLNCILDSRKRGFDVLLQLGYTSSSIWGRLLPSQSIIVTNMDGLEWKRSKFNTYVQRFLRYAESLAVKRSDFLVSDSIGIQNYIQNKYDRSSEYIAYGADLFKSPDVNVIEKYGIAKYSYHLLIARMEPENNIEVILDGYCLSQSEEVFLVVGKTENTFAKYLIDKYKSYSNIRFLGGIYDLNELNNLRYFCRLYFHGHSVGGTNPSLLEAMASSALIVAHNNIFNQTILEKSSFYFENKEDIAKYVNADLSPAQRNNMISENLNKIEHQFSWEKIVSSYEDLFIKLKQKN</sequence>
<dbReference type="Pfam" id="PF09314">
    <property type="entry name" value="DUF1972"/>
    <property type="match status" value="1"/>
</dbReference>
<keyword evidence="5" id="KW-1185">Reference proteome</keyword>
<dbReference type="Proteomes" id="UP000470771">
    <property type="component" value="Unassembled WGS sequence"/>
</dbReference>
<feature type="domain" description="Glycosyl transferase family 1" evidence="2">
    <location>
        <begin position="191"/>
        <end position="337"/>
    </location>
</feature>
<dbReference type="PANTHER" id="PTHR46401">
    <property type="entry name" value="GLYCOSYLTRANSFERASE WBBK-RELATED"/>
    <property type="match status" value="1"/>
</dbReference>
<evidence type="ECO:0000313" key="4">
    <source>
        <dbReference type="EMBL" id="NBG66530.1"/>
    </source>
</evidence>
<dbReference type="GO" id="GO:0016757">
    <property type="term" value="F:glycosyltransferase activity"/>
    <property type="evidence" value="ECO:0007669"/>
    <property type="project" value="InterPro"/>
</dbReference>
<dbReference type="AlphaFoldDB" id="A0A6N9NMU0"/>
<protein>
    <submittedName>
        <fullName evidence="4">DUF1972 domain-containing protein</fullName>
    </submittedName>
</protein>
<dbReference type="SUPFAM" id="SSF53756">
    <property type="entry name" value="UDP-Glycosyltransferase/glycogen phosphorylase"/>
    <property type="match status" value="1"/>
</dbReference>
<dbReference type="InterPro" id="IPR001296">
    <property type="entry name" value="Glyco_trans_1"/>
</dbReference>
<evidence type="ECO:0000259" key="2">
    <source>
        <dbReference type="Pfam" id="PF00534"/>
    </source>
</evidence>
<dbReference type="InterPro" id="IPR015393">
    <property type="entry name" value="DUF1972"/>
</dbReference>
<dbReference type="Gene3D" id="3.40.50.2000">
    <property type="entry name" value="Glycogen Phosphorylase B"/>
    <property type="match status" value="2"/>
</dbReference>
<dbReference type="RefSeq" id="WP_160633475.1">
    <property type="nucleotide sequence ID" value="NZ_WWNE01000007.1"/>
</dbReference>
<feature type="domain" description="DUF1972" evidence="3">
    <location>
        <begin position="112"/>
        <end position="174"/>
    </location>
</feature>
<comment type="caution">
    <text evidence="4">The sequence shown here is derived from an EMBL/GenBank/DDBJ whole genome shotgun (WGS) entry which is preliminary data.</text>
</comment>
<proteinExistence type="predicted"/>
<dbReference type="EMBL" id="WWNE01000007">
    <property type="protein sequence ID" value="NBG66530.1"/>
    <property type="molecule type" value="Genomic_DNA"/>
</dbReference>
<reference evidence="4 5" key="1">
    <citation type="submission" date="2019-12" db="EMBL/GenBank/DDBJ databases">
        <authorList>
            <person name="Zhao J."/>
        </authorList>
    </citation>
    <scope>NUCLEOTIDE SEQUENCE [LARGE SCALE GENOMIC DNA]</scope>
    <source>
        <strain evidence="4 5">S-15</strain>
    </source>
</reference>
<accession>A0A6N9NMU0</accession>
<dbReference type="GO" id="GO:0009103">
    <property type="term" value="P:lipopolysaccharide biosynthetic process"/>
    <property type="evidence" value="ECO:0007669"/>
    <property type="project" value="TreeGrafter"/>
</dbReference>
<organism evidence="4 5">
    <name type="scientific">Acidiluteibacter ferrifornacis</name>
    <dbReference type="NCBI Taxonomy" id="2692424"/>
    <lineage>
        <taxon>Bacteria</taxon>
        <taxon>Pseudomonadati</taxon>
        <taxon>Bacteroidota</taxon>
        <taxon>Flavobacteriia</taxon>
        <taxon>Flavobacteriales</taxon>
        <taxon>Cryomorphaceae</taxon>
        <taxon>Acidiluteibacter</taxon>
    </lineage>
</organism>
<dbReference type="Pfam" id="PF00534">
    <property type="entry name" value="Glycos_transf_1"/>
    <property type="match status" value="1"/>
</dbReference>
<name>A0A6N9NMU0_9FLAO</name>
<evidence type="ECO:0000313" key="5">
    <source>
        <dbReference type="Proteomes" id="UP000470771"/>
    </source>
</evidence>
<evidence type="ECO:0000256" key="1">
    <source>
        <dbReference type="ARBA" id="ARBA00022679"/>
    </source>
</evidence>
<evidence type="ECO:0000259" key="3">
    <source>
        <dbReference type="Pfam" id="PF09314"/>
    </source>
</evidence>
<gene>
    <name evidence="4" type="ORF">GQN54_10405</name>
</gene>